<dbReference type="GO" id="GO:0015914">
    <property type="term" value="P:phospholipid transport"/>
    <property type="evidence" value="ECO:0007669"/>
    <property type="project" value="EnsemblFungi"/>
</dbReference>
<name>A0A0W0CKK1_CANGB</name>
<comment type="subcellular location">
    <subcellularLocation>
        <location evidence="1">Membrane</location>
    </subcellularLocation>
    <subcellularLocation>
        <location evidence="10">Mitochondrion outer membrane</location>
        <topology evidence="10">Multi-pass membrane protein</topology>
    </subcellularLocation>
    <text evidence="10">The ERMES/MDM complex localizes to a few discrete foci (around 10 per single cell), that represent mitochondria-endoplasmic reticulum junctions. These foci are often found next to mtDNA nucleoids.</text>
</comment>
<reference evidence="13 14" key="1">
    <citation type="submission" date="2015-10" db="EMBL/GenBank/DDBJ databases">
        <title>Draft genomes sequences of Candida glabrata isolates 1A, 1B, 2A, 2B, 3A and 3B.</title>
        <authorList>
            <person name="Haavelsrud O.E."/>
            <person name="Gaustad P."/>
        </authorList>
    </citation>
    <scope>NUCLEOTIDE SEQUENCE [LARGE SCALE GENOMIC DNA]</scope>
    <source>
        <strain evidence="13">910700640</strain>
    </source>
</reference>
<comment type="similarity">
    <text evidence="10">Belongs to the MDM34 family.</text>
</comment>
<dbReference type="GO" id="GO:0007005">
    <property type="term" value="P:mitochondrion organization"/>
    <property type="evidence" value="ECO:0007669"/>
    <property type="project" value="EnsemblFungi"/>
</dbReference>
<evidence type="ECO:0000256" key="3">
    <source>
        <dbReference type="ARBA" id="ARBA00022452"/>
    </source>
</evidence>
<accession>A0A0W0CKK1</accession>
<evidence type="ECO:0000256" key="5">
    <source>
        <dbReference type="ARBA" id="ARBA00022787"/>
    </source>
</evidence>
<organism evidence="13 14">
    <name type="scientific">Candida glabrata</name>
    <name type="common">Yeast</name>
    <name type="synonym">Torulopsis glabrata</name>
    <dbReference type="NCBI Taxonomy" id="5478"/>
    <lineage>
        <taxon>Eukaryota</taxon>
        <taxon>Fungi</taxon>
        <taxon>Dikarya</taxon>
        <taxon>Ascomycota</taxon>
        <taxon>Saccharomycotina</taxon>
        <taxon>Saccharomycetes</taxon>
        <taxon>Saccharomycetales</taxon>
        <taxon>Saccharomycetaceae</taxon>
        <taxon>Nakaseomyces</taxon>
    </lineage>
</organism>
<evidence type="ECO:0000256" key="7">
    <source>
        <dbReference type="ARBA" id="ARBA00023121"/>
    </source>
</evidence>
<dbReference type="Pfam" id="PF26545">
    <property type="entry name" value="Mdm34_N"/>
    <property type="match status" value="1"/>
</dbReference>
<comment type="function">
    <text evidence="10">Component of the ERMES/MDM complex, which serves as a molecular tether to connect the endoplasmic reticulum (ER) and mitochondria. Components of this complex are involved in the control of mitochondrial shape and protein biogenesis, and function in nonvesicular lipid trafficking between the ER and mitochondria. MDM34 is required for the interaction of the ER-resident membrane protein MMM1 and the outer mitochondrial membrane-resident beta-barrel protein MDM10.</text>
</comment>
<keyword evidence="2" id="KW-0813">Transport</keyword>
<gene>
    <name evidence="10" type="primary">MDM34</name>
    <name evidence="13" type="ORF">AO440_002636</name>
</gene>
<feature type="domain" description="SMP-LTD" evidence="12">
    <location>
        <begin position="1"/>
        <end position="224"/>
    </location>
</feature>
<evidence type="ECO:0000256" key="9">
    <source>
        <dbReference type="ARBA" id="ARBA00023136"/>
    </source>
</evidence>
<dbReference type="HAMAP" id="MF_03105">
    <property type="entry name" value="Mdm34"/>
    <property type="match status" value="1"/>
</dbReference>
<dbReference type="PROSITE" id="PS51847">
    <property type="entry name" value="SMP"/>
    <property type="match status" value="1"/>
</dbReference>
<dbReference type="EMBL" id="LLZZ01000114">
    <property type="protein sequence ID" value="KTB05208.1"/>
    <property type="molecule type" value="Genomic_DNA"/>
</dbReference>
<dbReference type="VEuPathDB" id="FungiDB:B1J91_I07007g"/>
<keyword evidence="4 10" id="KW-0812">Transmembrane</keyword>
<evidence type="ECO:0000256" key="8">
    <source>
        <dbReference type="ARBA" id="ARBA00023128"/>
    </source>
</evidence>
<feature type="region of interest" description="Disordered" evidence="11">
    <location>
        <begin position="231"/>
        <end position="251"/>
    </location>
</feature>
<evidence type="ECO:0000256" key="4">
    <source>
        <dbReference type="ARBA" id="ARBA00022692"/>
    </source>
</evidence>
<evidence type="ECO:0000313" key="14">
    <source>
        <dbReference type="Proteomes" id="UP000054886"/>
    </source>
</evidence>
<dbReference type="VEuPathDB" id="FungiDB:CAGL0I07007g"/>
<evidence type="ECO:0000256" key="10">
    <source>
        <dbReference type="HAMAP-Rule" id="MF_03105"/>
    </source>
</evidence>
<dbReference type="InterPro" id="IPR058825">
    <property type="entry name" value="MDM34_N"/>
</dbReference>
<keyword evidence="5 10" id="KW-1000">Mitochondrion outer membrane</keyword>
<dbReference type="GO" id="GO:1990456">
    <property type="term" value="P:mitochondrion-endoplasmic reticulum membrane tethering"/>
    <property type="evidence" value="ECO:0007669"/>
    <property type="project" value="EnsemblFungi"/>
</dbReference>
<evidence type="ECO:0000256" key="6">
    <source>
        <dbReference type="ARBA" id="ARBA00023055"/>
    </source>
</evidence>
<keyword evidence="9 10" id="KW-0472">Membrane</keyword>
<dbReference type="PANTHER" id="PTHR28185">
    <property type="entry name" value="MITOCHONDRIAL DISTRIBUTION AND MORPHOLOGY PROTEIN 34"/>
    <property type="match status" value="1"/>
</dbReference>
<keyword evidence="7" id="KW-0446">Lipid-binding</keyword>
<dbReference type="AlphaFoldDB" id="A0A0W0CKK1"/>
<dbReference type="VEuPathDB" id="FungiDB:GVI51_I06831"/>
<keyword evidence="8 10" id="KW-0496">Mitochondrion</keyword>
<comment type="domain">
    <text evidence="10">Lacks alpha-helical transmembrane segments, suggesting that it resides in the membrane via beta-sheet conformations similar to those predicted for other outer membrane proteins and porin.</text>
</comment>
<evidence type="ECO:0000256" key="1">
    <source>
        <dbReference type="ARBA" id="ARBA00004370"/>
    </source>
</evidence>
<proteinExistence type="inferred from homology"/>
<comment type="caution">
    <text evidence="13">The sequence shown here is derived from an EMBL/GenBank/DDBJ whole genome shotgun (WGS) entry which is preliminary data.</text>
</comment>
<keyword evidence="3 10" id="KW-1134">Transmembrane beta strand</keyword>
<protein>
    <recommendedName>
        <fullName evidence="10">Mitochondrial distribution and morphology protein 34</fullName>
    </recommendedName>
</protein>
<dbReference type="VEuPathDB" id="FungiDB:GWK60_I02497"/>
<dbReference type="PANTHER" id="PTHR28185:SF1">
    <property type="entry name" value="MITOCHONDRIAL DISTRIBUTION AND MORPHOLOGY PROTEIN 34"/>
    <property type="match status" value="1"/>
</dbReference>
<evidence type="ECO:0000256" key="2">
    <source>
        <dbReference type="ARBA" id="ARBA00022448"/>
    </source>
</evidence>
<comment type="subunit">
    <text evidence="10">Component of the ER-mitochondria encounter structure (ERMES) or MDM complex, composed of MMM1, MDM10, MDM12 and MDM34.</text>
</comment>
<evidence type="ECO:0000259" key="12">
    <source>
        <dbReference type="PROSITE" id="PS51847"/>
    </source>
</evidence>
<dbReference type="GO" id="GO:0008289">
    <property type="term" value="F:lipid binding"/>
    <property type="evidence" value="ECO:0007669"/>
    <property type="project" value="UniProtKB-KW"/>
</dbReference>
<dbReference type="Proteomes" id="UP000054886">
    <property type="component" value="Unassembled WGS sequence"/>
</dbReference>
<dbReference type="GO" id="GO:0032865">
    <property type="term" value="C:ERMES complex"/>
    <property type="evidence" value="ECO:0007669"/>
    <property type="project" value="UniProtKB-UniRule"/>
</dbReference>
<dbReference type="InterPro" id="IPR031468">
    <property type="entry name" value="SMP_LBD"/>
</dbReference>
<keyword evidence="6" id="KW-0445">Lipid transport</keyword>
<feature type="region of interest" description="Disordered" evidence="11">
    <location>
        <begin position="26"/>
        <end position="55"/>
    </location>
</feature>
<sequence>MSFRFDRSVFESADFNERLRERLTGALNPKSRRHVERADEAGNEDDSSGHQRKSGGSLDILKNDIIVEKVDFSRIPNLEILDLDVGPGVSSISSGGGGSSMMKGICKISIEGAMLQVRTVIESNLLMLSMADSPEFVTPTLITNDSFSLPITMTFSNIKMEAISKVFFVARNSGIGISFDDVVLDFKFDCSIKMLQTTIEKRLKRAMELLFKDTLPTALFNMSQSWFTNSDGSRSSAKHKKDTCDENNQPSAPKIIFEDADLQELSPANMLRLSTLVSSRQTLSLHSTVSSTLSLIPGCLERQNLYRFISRMPSLSNYYSSYVDHKKERAGTPSLLMNKRPSVDYLLRRSSSSGNSLMSSQAYFDKESNLLPMEVLEENAYDLDVITDIQNKLYMRSTDHDEQVNHTKPRRRKIKIGKNKKDKPAYKEEIEQQEPVQSTITVSMPFEEPQIIIEHNDETEAVKEERESVLSSPKLIRSTMDKTYTNSRILNTLLQKNGNLLDEETRLRAQSIDSVAHTKMGYLLGLNHIATPPPPPYY</sequence>
<evidence type="ECO:0000313" key="13">
    <source>
        <dbReference type="EMBL" id="KTB05208.1"/>
    </source>
</evidence>
<evidence type="ECO:0000256" key="11">
    <source>
        <dbReference type="SAM" id="MobiDB-lite"/>
    </source>
</evidence>
<dbReference type="InterPro" id="IPR027536">
    <property type="entry name" value="MDM34"/>
</dbReference>